<evidence type="ECO:0000313" key="2">
    <source>
        <dbReference type="Proteomes" id="UP001432322"/>
    </source>
</evidence>
<gene>
    <name evidence="1" type="ORF">PFISCL1PPCAC_7524</name>
</gene>
<comment type="caution">
    <text evidence="1">The sequence shown here is derived from an EMBL/GenBank/DDBJ whole genome shotgun (WGS) entry which is preliminary data.</text>
</comment>
<protein>
    <submittedName>
        <fullName evidence="1">Uncharacterized protein</fullName>
    </submittedName>
</protein>
<accession>A0AAV5VDK4</accession>
<keyword evidence="2" id="KW-1185">Reference proteome</keyword>
<reference evidence="1" key="1">
    <citation type="submission" date="2023-10" db="EMBL/GenBank/DDBJ databases">
        <title>Genome assembly of Pristionchus species.</title>
        <authorList>
            <person name="Yoshida K."/>
            <person name="Sommer R.J."/>
        </authorList>
    </citation>
    <scope>NUCLEOTIDE SEQUENCE</scope>
    <source>
        <strain evidence="1">RS5133</strain>
    </source>
</reference>
<feature type="non-terminal residue" evidence="1">
    <location>
        <position position="1"/>
    </location>
</feature>
<dbReference type="EMBL" id="BTSY01000002">
    <property type="protein sequence ID" value="GMT16227.1"/>
    <property type="molecule type" value="Genomic_DNA"/>
</dbReference>
<dbReference type="Proteomes" id="UP001432322">
    <property type="component" value="Unassembled WGS sequence"/>
</dbReference>
<sequence>WLESLPAETSNFLLENGSLIFYKRGPNQLLYGWGKNCKSFAFELLQDELLECAGAAGNTLFFYSKSISKYAFYSAKFDEEGETIQFQMTYEKVRTVGETMWLALQQPFFQLMPSKNDGVFEIETFVVFLWFILYACTIL</sequence>
<organism evidence="1 2">
    <name type="scientific">Pristionchus fissidentatus</name>
    <dbReference type="NCBI Taxonomy" id="1538716"/>
    <lineage>
        <taxon>Eukaryota</taxon>
        <taxon>Metazoa</taxon>
        <taxon>Ecdysozoa</taxon>
        <taxon>Nematoda</taxon>
        <taxon>Chromadorea</taxon>
        <taxon>Rhabditida</taxon>
        <taxon>Rhabditina</taxon>
        <taxon>Diplogasteromorpha</taxon>
        <taxon>Diplogasteroidea</taxon>
        <taxon>Neodiplogasteridae</taxon>
        <taxon>Pristionchus</taxon>
    </lineage>
</organism>
<proteinExistence type="predicted"/>
<dbReference type="AlphaFoldDB" id="A0AAV5VDK4"/>
<evidence type="ECO:0000313" key="1">
    <source>
        <dbReference type="EMBL" id="GMT16227.1"/>
    </source>
</evidence>
<name>A0AAV5VDK4_9BILA</name>